<name>A0A4V2Z6E4_9ACTN</name>
<reference evidence="3 4" key="1">
    <citation type="submission" date="2019-03" db="EMBL/GenBank/DDBJ databases">
        <title>Draft genome sequences of novel Actinobacteria.</title>
        <authorList>
            <person name="Sahin N."/>
            <person name="Ay H."/>
            <person name="Saygin H."/>
        </authorList>
    </citation>
    <scope>NUCLEOTIDE SEQUENCE [LARGE SCALE GENOMIC DNA]</scope>
    <source>
        <strain evidence="3 4">6K102</strain>
    </source>
</reference>
<comment type="similarity">
    <text evidence="1">Belongs to the short-chain dehydrogenases/reductases (SDR) family.</text>
</comment>
<evidence type="ECO:0000256" key="1">
    <source>
        <dbReference type="ARBA" id="ARBA00006484"/>
    </source>
</evidence>
<evidence type="ECO:0000256" key="2">
    <source>
        <dbReference type="ARBA" id="ARBA00023002"/>
    </source>
</evidence>
<organism evidence="3 4">
    <name type="scientific">Nonomuraea mesophila</name>
    <dbReference type="NCBI Taxonomy" id="2530382"/>
    <lineage>
        <taxon>Bacteria</taxon>
        <taxon>Bacillati</taxon>
        <taxon>Actinomycetota</taxon>
        <taxon>Actinomycetes</taxon>
        <taxon>Streptosporangiales</taxon>
        <taxon>Streptosporangiaceae</taxon>
        <taxon>Nonomuraea</taxon>
    </lineage>
</organism>
<dbReference type="EMBL" id="SMLD01000175">
    <property type="protein sequence ID" value="TDE32276.1"/>
    <property type="molecule type" value="Genomic_DNA"/>
</dbReference>
<evidence type="ECO:0000313" key="3">
    <source>
        <dbReference type="EMBL" id="TDE32276.1"/>
    </source>
</evidence>
<proteinExistence type="inferred from homology"/>
<accession>A0A4V2Z6E4</accession>
<dbReference type="PRINTS" id="PR00081">
    <property type="entry name" value="GDHRDH"/>
</dbReference>
<dbReference type="Pfam" id="PF13561">
    <property type="entry name" value="adh_short_C2"/>
    <property type="match status" value="1"/>
</dbReference>
<dbReference type="InterPro" id="IPR050259">
    <property type="entry name" value="SDR"/>
</dbReference>
<protein>
    <submittedName>
        <fullName evidence="3">SDR family oxidoreductase</fullName>
    </submittedName>
</protein>
<dbReference type="SUPFAM" id="SSF51735">
    <property type="entry name" value="NAD(P)-binding Rossmann-fold domains"/>
    <property type="match status" value="1"/>
</dbReference>
<evidence type="ECO:0000313" key="4">
    <source>
        <dbReference type="Proteomes" id="UP000295136"/>
    </source>
</evidence>
<dbReference type="InterPro" id="IPR036291">
    <property type="entry name" value="NAD(P)-bd_dom_sf"/>
</dbReference>
<dbReference type="PANTHER" id="PTHR42879:SF6">
    <property type="entry name" value="NADPH-DEPENDENT REDUCTASE BACG"/>
    <property type="match status" value="1"/>
</dbReference>
<dbReference type="PANTHER" id="PTHR42879">
    <property type="entry name" value="3-OXOACYL-(ACYL-CARRIER-PROTEIN) REDUCTASE"/>
    <property type="match status" value="1"/>
</dbReference>
<dbReference type="AlphaFoldDB" id="A0A4V2Z6E4"/>
<comment type="caution">
    <text evidence="3">The sequence shown here is derived from an EMBL/GenBank/DDBJ whole genome shotgun (WGS) entry which is preliminary data.</text>
</comment>
<dbReference type="CDD" id="cd05344">
    <property type="entry name" value="BKR_like_SDR_like"/>
    <property type="match status" value="1"/>
</dbReference>
<keyword evidence="4" id="KW-1185">Reference proteome</keyword>
<gene>
    <name evidence="3" type="ORF">E1295_39830</name>
</gene>
<dbReference type="FunFam" id="3.40.50.720:FF:000084">
    <property type="entry name" value="Short-chain dehydrogenase reductase"/>
    <property type="match status" value="1"/>
</dbReference>
<sequence length="264" mass="27655">MWALARPIVAHMDLGISGKVALVTGGSAGIGLAAAKSLAREGCDVCVSARSPERLADAVVELQEYGKVVHAVLADVEDPATARRVVEETRDVLGPIDILVANAGGPPAGRFDEVGLEEWDVAIQRNLLGTVRLIHAVLPEMRARGWGRIVTVTSRSAREAIDGLALSNATRSAVAGVVRTLARESGRDGVLVNNVMPGPIETERLRELAGGEEALRQRGESVPVGRIGRAEEVGDVVAFLASERASFVNGVSLLVDGGESHVIA</sequence>
<dbReference type="GO" id="GO:0016491">
    <property type="term" value="F:oxidoreductase activity"/>
    <property type="evidence" value="ECO:0007669"/>
    <property type="project" value="UniProtKB-KW"/>
</dbReference>
<dbReference type="Gene3D" id="3.40.50.720">
    <property type="entry name" value="NAD(P)-binding Rossmann-like Domain"/>
    <property type="match status" value="1"/>
</dbReference>
<dbReference type="Proteomes" id="UP000295136">
    <property type="component" value="Unassembled WGS sequence"/>
</dbReference>
<dbReference type="InterPro" id="IPR002347">
    <property type="entry name" value="SDR_fam"/>
</dbReference>
<keyword evidence="2" id="KW-0560">Oxidoreductase</keyword>